<evidence type="ECO:0000313" key="2">
    <source>
        <dbReference type="Proteomes" id="UP000004995"/>
    </source>
</evidence>
<keyword evidence="2" id="KW-1185">Reference proteome</keyword>
<dbReference type="EnsemblPlants" id="KQL15324">
    <property type="protein sequence ID" value="KQL15324"/>
    <property type="gene ID" value="SETIT_025444mg"/>
</dbReference>
<sequence>MLGTHPHGSNTSLFSILLSHHHQSSNTRQGEVTPSGCHLYAKRRFGH</sequence>
<dbReference type="AlphaFoldDB" id="K3ZFU2"/>
<protein>
    <submittedName>
        <fullName evidence="1">Uncharacterized protein</fullName>
    </submittedName>
</protein>
<name>K3ZFU2_SETIT</name>
<accession>K3ZFU2</accession>
<evidence type="ECO:0000313" key="1">
    <source>
        <dbReference type="EnsemblPlants" id="KQL15324"/>
    </source>
</evidence>
<dbReference type="Gramene" id="KQL15324">
    <property type="protein sequence ID" value="KQL15324"/>
    <property type="gene ID" value="SETIT_025444mg"/>
</dbReference>
<dbReference type="HOGENOM" id="CLU_3176329_0_0_1"/>
<dbReference type="Proteomes" id="UP000004995">
    <property type="component" value="Unassembled WGS sequence"/>
</dbReference>
<reference evidence="2" key="1">
    <citation type="journal article" date="2012" name="Nat. Biotechnol.">
        <title>Reference genome sequence of the model plant Setaria.</title>
        <authorList>
            <person name="Bennetzen J.L."/>
            <person name="Schmutz J."/>
            <person name="Wang H."/>
            <person name="Percifield R."/>
            <person name="Hawkins J."/>
            <person name="Pontaroli A.C."/>
            <person name="Estep M."/>
            <person name="Feng L."/>
            <person name="Vaughn J.N."/>
            <person name="Grimwood J."/>
            <person name="Jenkins J."/>
            <person name="Barry K."/>
            <person name="Lindquist E."/>
            <person name="Hellsten U."/>
            <person name="Deshpande S."/>
            <person name="Wang X."/>
            <person name="Wu X."/>
            <person name="Mitros T."/>
            <person name="Triplett J."/>
            <person name="Yang X."/>
            <person name="Ye C.Y."/>
            <person name="Mauro-Herrera M."/>
            <person name="Wang L."/>
            <person name="Li P."/>
            <person name="Sharma M."/>
            <person name="Sharma R."/>
            <person name="Ronald P.C."/>
            <person name="Panaud O."/>
            <person name="Kellogg E.A."/>
            <person name="Brutnell T.P."/>
            <person name="Doust A.N."/>
            <person name="Tuskan G.A."/>
            <person name="Rokhsar D."/>
            <person name="Devos K.M."/>
        </authorList>
    </citation>
    <scope>NUCLEOTIDE SEQUENCE [LARGE SCALE GENOMIC DNA]</scope>
    <source>
        <strain evidence="2">cv. Yugu1</strain>
    </source>
</reference>
<reference evidence="1" key="2">
    <citation type="submission" date="2018-08" db="UniProtKB">
        <authorList>
            <consortium name="EnsemblPlants"/>
        </authorList>
    </citation>
    <scope>IDENTIFICATION</scope>
    <source>
        <strain evidence="1">Yugu1</strain>
    </source>
</reference>
<dbReference type="EMBL" id="AGNK02001685">
    <property type="status" value="NOT_ANNOTATED_CDS"/>
    <property type="molecule type" value="Genomic_DNA"/>
</dbReference>
<dbReference type="InParanoid" id="K3ZFU2"/>
<organism evidence="1 2">
    <name type="scientific">Setaria italica</name>
    <name type="common">Foxtail millet</name>
    <name type="synonym">Panicum italicum</name>
    <dbReference type="NCBI Taxonomy" id="4555"/>
    <lineage>
        <taxon>Eukaryota</taxon>
        <taxon>Viridiplantae</taxon>
        <taxon>Streptophyta</taxon>
        <taxon>Embryophyta</taxon>
        <taxon>Tracheophyta</taxon>
        <taxon>Spermatophyta</taxon>
        <taxon>Magnoliopsida</taxon>
        <taxon>Liliopsida</taxon>
        <taxon>Poales</taxon>
        <taxon>Poaceae</taxon>
        <taxon>PACMAD clade</taxon>
        <taxon>Panicoideae</taxon>
        <taxon>Panicodae</taxon>
        <taxon>Paniceae</taxon>
        <taxon>Cenchrinae</taxon>
        <taxon>Setaria</taxon>
    </lineage>
</organism>
<proteinExistence type="predicted"/>